<keyword evidence="6 7" id="KW-0472">Membrane</keyword>
<feature type="transmembrane region" description="Helical" evidence="7">
    <location>
        <begin position="155"/>
        <end position="172"/>
    </location>
</feature>
<proteinExistence type="inferred from homology"/>
<evidence type="ECO:0000256" key="5">
    <source>
        <dbReference type="ARBA" id="ARBA00022989"/>
    </source>
</evidence>
<gene>
    <name evidence="8" type="ORF">A2797_01180</name>
</gene>
<evidence type="ECO:0008006" key="10">
    <source>
        <dbReference type="Google" id="ProtNLM"/>
    </source>
</evidence>
<accession>A0A1F4VEH1</accession>
<dbReference type="GO" id="GO:0008961">
    <property type="term" value="F:phosphatidylglycerol-prolipoprotein diacylglyceryl transferase activity"/>
    <property type="evidence" value="ECO:0007669"/>
    <property type="project" value="InterPro"/>
</dbReference>
<dbReference type="GO" id="GO:0042158">
    <property type="term" value="P:lipoprotein biosynthetic process"/>
    <property type="evidence" value="ECO:0007669"/>
    <property type="project" value="InterPro"/>
</dbReference>
<feature type="transmembrane region" description="Helical" evidence="7">
    <location>
        <begin position="37"/>
        <end position="60"/>
    </location>
</feature>
<evidence type="ECO:0000256" key="6">
    <source>
        <dbReference type="ARBA" id="ARBA00023136"/>
    </source>
</evidence>
<evidence type="ECO:0000256" key="3">
    <source>
        <dbReference type="ARBA" id="ARBA00022679"/>
    </source>
</evidence>
<evidence type="ECO:0000256" key="7">
    <source>
        <dbReference type="SAM" id="Phobius"/>
    </source>
</evidence>
<keyword evidence="3" id="KW-0808">Transferase</keyword>
<feature type="transmembrane region" description="Helical" evidence="7">
    <location>
        <begin position="75"/>
        <end position="93"/>
    </location>
</feature>
<evidence type="ECO:0000313" key="9">
    <source>
        <dbReference type="Proteomes" id="UP000179005"/>
    </source>
</evidence>
<evidence type="ECO:0000256" key="4">
    <source>
        <dbReference type="ARBA" id="ARBA00022692"/>
    </source>
</evidence>
<keyword evidence="5 7" id="KW-1133">Transmembrane helix</keyword>
<dbReference type="STRING" id="1802619.A2797_01180"/>
<protein>
    <recommendedName>
        <fullName evidence="10">Prolipoprotein diacylglyceryl transferase</fullName>
    </recommendedName>
</protein>
<feature type="transmembrane region" description="Helical" evidence="7">
    <location>
        <begin position="178"/>
        <end position="200"/>
    </location>
</feature>
<sequence>MLPEIHTFGVFLAAAYLLGAFLFWRQGRREGFASDDLLDLLFLCSLAGLLGGRVLFLVLAGRNIDPTGLLKLGEGFLWVGALIGAIAVIYPFVSAKKWSFFRIADVAVCALAAAQAVGYLGRDLTAGFTVFPYLLSGYFILGIVLFLGRRRVLPGIPFFAYLFFSGLLIYLFETTYPVTGLLLVIAGMMGGIAFGLSFWLKRSKRSFFSRKLENNK</sequence>
<comment type="similarity">
    <text evidence="1">Belongs to the Lgt family.</text>
</comment>
<reference evidence="8 9" key="1">
    <citation type="journal article" date="2016" name="Nat. Commun.">
        <title>Thousands of microbial genomes shed light on interconnected biogeochemical processes in an aquifer system.</title>
        <authorList>
            <person name="Anantharaman K."/>
            <person name="Brown C.T."/>
            <person name="Hug L.A."/>
            <person name="Sharon I."/>
            <person name="Castelle C.J."/>
            <person name="Probst A.J."/>
            <person name="Thomas B.C."/>
            <person name="Singh A."/>
            <person name="Wilkins M.J."/>
            <person name="Karaoz U."/>
            <person name="Brodie E.L."/>
            <person name="Williams K.H."/>
            <person name="Hubbard S.S."/>
            <person name="Banfield J.F."/>
        </authorList>
    </citation>
    <scope>NUCLEOTIDE SEQUENCE [LARGE SCALE GENOMIC DNA]</scope>
</reference>
<dbReference type="Pfam" id="PF01790">
    <property type="entry name" value="LGT"/>
    <property type="match status" value="1"/>
</dbReference>
<evidence type="ECO:0000256" key="1">
    <source>
        <dbReference type="ARBA" id="ARBA00007150"/>
    </source>
</evidence>
<feature type="transmembrane region" description="Helical" evidence="7">
    <location>
        <begin position="100"/>
        <end position="120"/>
    </location>
</feature>
<dbReference type="AlphaFoldDB" id="A0A1F4VEH1"/>
<evidence type="ECO:0000256" key="2">
    <source>
        <dbReference type="ARBA" id="ARBA00022475"/>
    </source>
</evidence>
<dbReference type="InterPro" id="IPR001640">
    <property type="entry name" value="Lgt"/>
</dbReference>
<dbReference type="PANTHER" id="PTHR30589">
    <property type="entry name" value="PROLIPOPROTEIN DIACYLGLYCERYL TRANSFERASE"/>
    <property type="match status" value="1"/>
</dbReference>
<dbReference type="PANTHER" id="PTHR30589:SF0">
    <property type="entry name" value="PHOSPHATIDYLGLYCEROL--PROLIPOPROTEIN DIACYLGLYCERYL TRANSFERASE"/>
    <property type="match status" value="1"/>
</dbReference>
<evidence type="ECO:0000313" key="8">
    <source>
        <dbReference type="EMBL" id="OGC55662.1"/>
    </source>
</evidence>
<dbReference type="Proteomes" id="UP000179005">
    <property type="component" value="Unassembled WGS sequence"/>
</dbReference>
<feature type="transmembrane region" description="Helical" evidence="7">
    <location>
        <begin position="6"/>
        <end position="25"/>
    </location>
</feature>
<keyword evidence="4 7" id="KW-0812">Transmembrane</keyword>
<comment type="caution">
    <text evidence="8">The sequence shown here is derived from an EMBL/GenBank/DDBJ whole genome shotgun (WGS) entry which is preliminary data.</text>
</comment>
<dbReference type="GO" id="GO:0005886">
    <property type="term" value="C:plasma membrane"/>
    <property type="evidence" value="ECO:0007669"/>
    <property type="project" value="InterPro"/>
</dbReference>
<feature type="transmembrane region" description="Helical" evidence="7">
    <location>
        <begin position="126"/>
        <end position="148"/>
    </location>
</feature>
<name>A0A1F4VEH1_UNCKA</name>
<organism evidence="8 9">
    <name type="scientific">candidate division WWE3 bacterium RIFCSPHIGHO2_01_FULL_48_15</name>
    <dbReference type="NCBI Taxonomy" id="1802619"/>
    <lineage>
        <taxon>Bacteria</taxon>
        <taxon>Katanobacteria</taxon>
    </lineage>
</organism>
<keyword evidence="2" id="KW-1003">Cell membrane</keyword>
<dbReference type="EMBL" id="MEVC01000008">
    <property type="protein sequence ID" value="OGC55662.1"/>
    <property type="molecule type" value="Genomic_DNA"/>
</dbReference>